<dbReference type="EMBL" id="LRQG01000002">
    <property type="protein sequence ID" value="KXA45078.1"/>
    <property type="molecule type" value="Genomic_DNA"/>
</dbReference>
<comment type="caution">
    <text evidence="10">The sequence shown here is derived from an EMBL/GenBank/DDBJ whole genome shotgun (WGS) entry which is preliminary data.</text>
</comment>
<evidence type="ECO:0000256" key="8">
    <source>
        <dbReference type="PIRNR" id="PIRNR000194"/>
    </source>
</evidence>
<dbReference type="PROSITE" id="PS51330">
    <property type="entry name" value="DHFR_2"/>
    <property type="match status" value="1"/>
</dbReference>
<dbReference type="AlphaFoldDB" id="A0A133QQD2"/>
<dbReference type="PATRIC" id="fig|28128.5.peg.44"/>
<proteinExistence type="inferred from homology"/>
<dbReference type="GO" id="GO:0046654">
    <property type="term" value="P:tetrahydrofolate biosynthetic process"/>
    <property type="evidence" value="ECO:0007669"/>
    <property type="project" value="UniProtKB-UniPathway"/>
</dbReference>
<dbReference type="PIRSF" id="PIRSF000194">
    <property type="entry name" value="DHFR"/>
    <property type="match status" value="1"/>
</dbReference>
<dbReference type="RefSeq" id="WP_060939921.1">
    <property type="nucleotide sequence ID" value="NZ_KQ957185.1"/>
</dbReference>
<evidence type="ECO:0000256" key="1">
    <source>
        <dbReference type="ARBA" id="ARBA00004903"/>
    </source>
</evidence>
<dbReference type="InterPro" id="IPR024072">
    <property type="entry name" value="DHFR-like_dom_sf"/>
</dbReference>
<dbReference type="Gene3D" id="3.40.430.10">
    <property type="entry name" value="Dihydrofolate Reductase, subunit A"/>
    <property type="match status" value="1"/>
</dbReference>
<feature type="domain" description="DHFR" evidence="9">
    <location>
        <begin position="2"/>
        <end position="160"/>
    </location>
</feature>
<dbReference type="STRING" id="28128.HMPREF3226_00044"/>
<comment type="function">
    <text evidence="7 8">Key enzyme in folate metabolism. Catalyzes an essential reaction for de novo glycine and purine synthesis, and for DNA precursor synthesis.</text>
</comment>
<dbReference type="PANTHER" id="PTHR48069">
    <property type="entry name" value="DIHYDROFOLATE REDUCTASE"/>
    <property type="match status" value="1"/>
</dbReference>
<keyword evidence="11" id="KW-1185">Reference proteome</keyword>
<dbReference type="EC" id="1.5.1.3" evidence="3 8"/>
<evidence type="ECO:0000313" key="11">
    <source>
        <dbReference type="Proteomes" id="UP000070533"/>
    </source>
</evidence>
<keyword evidence="6 8" id="KW-0560">Oxidoreductase</keyword>
<dbReference type="GO" id="GO:0050661">
    <property type="term" value="F:NADP binding"/>
    <property type="evidence" value="ECO:0007669"/>
    <property type="project" value="InterPro"/>
</dbReference>
<dbReference type="Proteomes" id="UP000070533">
    <property type="component" value="Unassembled WGS sequence"/>
</dbReference>
<protein>
    <recommendedName>
        <fullName evidence="3 8">Dihydrofolate reductase</fullName>
        <ecNumber evidence="3 8">1.5.1.3</ecNumber>
    </recommendedName>
</protein>
<comment type="catalytic activity">
    <reaction evidence="8">
        <text>(6S)-5,6,7,8-tetrahydrofolate + NADP(+) = 7,8-dihydrofolate + NADPH + H(+)</text>
        <dbReference type="Rhea" id="RHEA:15009"/>
        <dbReference type="ChEBI" id="CHEBI:15378"/>
        <dbReference type="ChEBI" id="CHEBI:57451"/>
        <dbReference type="ChEBI" id="CHEBI:57453"/>
        <dbReference type="ChEBI" id="CHEBI:57783"/>
        <dbReference type="ChEBI" id="CHEBI:58349"/>
        <dbReference type="EC" id="1.5.1.3"/>
    </reaction>
</comment>
<dbReference type="GO" id="GO:0005829">
    <property type="term" value="C:cytosol"/>
    <property type="evidence" value="ECO:0007669"/>
    <property type="project" value="TreeGrafter"/>
</dbReference>
<evidence type="ECO:0000256" key="7">
    <source>
        <dbReference type="ARBA" id="ARBA00025067"/>
    </source>
</evidence>
<dbReference type="InterPro" id="IPR001796">
    <property type="entry name" value="DHFR_dom"/>
</dbReference>
<evidence type="ECO:0000256" key="5">
    <source>
        <dbReference type="ARBA" id="ARBA00022857"/>
    </source>
</evidence>
<evidence type="ECO:0000313" key="10">
    <source>
        <dbReference type="EMBL" id="KXA45078.1"/>
    </source>
</evidence>
<evidence type="ECO:0000256" key="3">
    <source>
        <dbReference type="ARBA" id="ARBA00012856"/>
    </source>
</evidence>
<dbReference type="InterPro" id="IPR012259">
    <property type="entry name" value="DHFR"/>
</dbReference>
<comment type="pathway">
    <text evidence="1 8">Cofactor biosynthesis; tetrahydrofolate biosynthesis; 5,6,7,8-tetrahydrofolate from 7,8-dihydrofolate: step 1/1.</text>
</comment>
<evidence type="ECO:0000259" key="9">
    <source>
        <dbReference type="PROSITE" id="PS51330"/>
    </source>
</evidence>
<dbReference type="SUPFAM" id="SSF53597">
    <property type="entry name" value="Dihydrofolate reductase-like"/>
    <property type="match status" value="1"/>
</dbReference>
<name>A0A133QQD2_9BACT</name>
<dbReference type="Pfam" id="PF00186">
    <property type="entry name" value="DHFR_1"/>
    <property type="match status" value="1"/>
</dbReference>
<dbReference type="CDD" id="cd00209">
    <property type="entry name" value="DHFR"/>
    <property type="match status" value="1"/>
</dbReference>
<dbReference type="UniPathway" id="UPA00077">
    <property type="reaction ID" value="UER00158"/>
</dbReference>
<dbReference type="PRINTS" id="PR00070">
    <property type="entry name" value="DHFR"/>
</dbReference>
<evidence type="ECO:0000256" key="2">
    <source>
        <dbReference type="ARBA" id="ARBA00009539"/>
    </source>
</evidence>
<dbReference type="eggNOG" id="COG0262">
    <property type="taxonomic scope" value="Bacteria"/>
</dbReference>
<organism evidence="10 11">
    <name type="scientific">Prevotella corporis</name>
    <dbReference type="NCBI Taxonomy" id="28128"/>
    <lineage>
        <taxon>Bacteria</taxon>
        <taxon>Pseudomonadati</taxon>
        <taxon>Bacteroidota</taxon>
        <taxon>Bacteroidia</taxon>
        <taxon>Bacteroidales</taxon>
        <taxon>Prevotellaceae</taxon>
        <taxon>Prevotella</taxon>
    </lineage>
</organism>
<gene>
    <name evidence="10" type="ORF">HMPREF3226_00044</name>
</gene>
<dbReference type="GO" id="GO:0004146">
    <property type="term" value="F:dihydrofolate reductase activity"/>
    <property type="evidence" value="ECO:0007669"/>
    <property type="project" value="UniProtKB-EC"/>
</dbReference>
<comment type="similarity">
    <text evidence="2 8">Belongs to the dihydrofolate reductase family.</text>
</comment>
<reference evidence="11" key="1">
    <citation type="submission" date="2016-01" db="EMBL/GenBank/DDBJ databases">
        <authorList>
            <person name="Mitreva M."/>
            <person name="Pepin K.H."/>
            <person name="Mihindukulasuriya K.A."/>
            <person name="Fulton R."/>
            <person name="Fronick C."/>
            <person name="O'Laughlin M."/>
            <person name="Miner T."/>
            <person name="Herter B."/>
            <person name="Rosa B.A."/>
            <person name="Cordes M."/>
            <person name="Tomlinson C."/>
            <person name="Wollam A."/>
            <person name="Palsikar V.B."/>
            <person name="Mardis E.R."/>
            <person name="Wilson R.K."/>
        </authorList>
    </citation>
    <scope>NUCLEOTIDE SEQUENCE [LARGE SCALE GENOMIC DNA]</scope>
    <source>
        <strain evidence="11">MJR7716</strain>
    </source>
</reference>
<evidence type="ECO:0000256" key="4">
    <source>
        <dbReference type="ARBA" id="ARBA00022563"/>
    </source>
</evidence>
<evidence type="ECO:0000256" key="6">
    <source>
        <dbReference type="ARBA" id="ARBA00023002"/>
    </source>
</evidence>
<accession>A0A133QQD2</accession>
<dbReference type="GO" id="GO:0046452">
    <property type="term" value="P:dihydrofolate metabolic process"/>
    <property type="evidence" value="ECO:0007669"/>
    <property type="project" value="TreeGrafter"/>
</dbReference>
<dbReference type="GO" id="GO:0046655">
    <property type="term" value="P:folic acid metabolic process"/>
    <property type="evidence" value="ECO:0007669"/>
    <property type="project" value="TreeGrafter"/>
</dbReference>
<dbReference type="GO" id="GO:0006730">
    <property type="term" value="P:one-carbon metabolic process"/>
    <property type="evidence" value="ECO:0007669"/>
    <property type="project" value="UniProtKB-KW"/>
</dbReference>
<keyword evidence="4 8" id="KW-0554">One-carbon metabolism</keyword>
<dbReference type="OrthoDB" id="9804315at2"/>
<sequence>MQINIIAAVAKNRAIGYQNDTVYYIKEDLRRFKELTTGHTVIMGRRTFDSLPKGALPNRRNIVLSRTIQDFPGCDVYVSLEEAMKHIGADEQAFIIGGASVYKEGLAIADRLFLTEIDAIPKHADVFFPEFDNSTWEIEKKEEHSKTEKSPAFAFVDYIRKKDK</sequence>
<dbReference type="PANTHER" id="PTHR48069:SF3">
    <property type="entry name" value="DIHYDROFOLATE REDUCTASE"/>
    <property type="match status" value="1"/>
</dbReference>
<keyword evidence="5 8" id="KW-0521">NADP</keyword>